<evidence type="ECO:0000256" key="3">
    <source>
        <dbReference type="ARBA" id="ARBA00022771"/>
    </source>
</evidence>
<dbReference type="Proteomes" id="UP001369086">
    <property type="component" value="Unassembled WGS sequence"/>
</dbReference>
<dbReference type="PROSITE" id="PS50157">
    <property type="entry name" value="ZINC_FINGER_C2H2_2"/>
    <property type="match status" value="8"/>
</dbReference>
<feature type="region of interest" description="Disordered" evidence="6">
    <location>
        <begin position="176"/>
        <end position="202"/>
    </location>
</feature>
<dbReference type="InterPro" id="IPR013087">
    <property type="entry name" value="Znf_C2H2_type"/>
</dbReference>
<keyword evidence="3 5" id="KW-0863">Zinc-finger</keyword>
<evidence type="ECO:0000259" key="7">
    <source>
        <dbReference type="PROSITE" id="PS50157"/>
    </source>
</evidence>
<keyword evidence="9" id="KW-1185">Reference proteome</keyword>
<feature type="domain" description="C2H2-type" evidence="7">
    <location>
        <begin position="557"/>
        <end position="584"/>
    </location>
</feature>
<feature type="domain" description="C2H2-type" evidence="7">
    <location>
        <begin position="585"/>
        <end position="613"/>
    </location>
</feature>
<dbReference type="SMART" id="SM00355">
    <property type="entry name" value="ZnF_C2H2"/>
    <property type="match status" value="13"/>
</dbReference>
<evidence type="ECO:0000256" key="1">
    <source>
        <dbReference type="ARBA" id="ARBA00022723"/>
    </source>
</evidence>
<feature type="compositionally biased region" description="Polar residues" evidence="6">
    <location>
        <begin position="183"/>
        <end position="198"/>
    </location>
</feature>
<dbReference type="PROSITE" id="PS00028">
    <property type="entry name" value="ZINC_FINGER_C2H2_1"/>
    <property type="match status" value="6"/>
</dbReference>
<feature type="domain" description="C2H2-type" evidence="7">
    <location>
        <begin position="416"/>
        <end position="443"/>
    </location>
</feature>
<keyword evidence="4" id="KW-0862">Zinc</keyword>
<gene>
    <name evidence="8" type="ORF">HHUSO_G5212</name>
</gene>
<evidence type="ECO:0000256" key="6">
    <source>
        <dbReference type="SAM" id="MobiDB-lite"/>
    </source>
</evidence>
<organism evidence="8 9">
    <name type="scientific">Huso huso</name>
    <name type="common">Beluga</name>
    <name type="synonym">Acipenser huso</name>
    <dbReference type="NCBI Taxonomy" id="61971"/>
    <lineage>
        <taxon>Eukaryota</taxon>
        <taxon>Metazoa</taxon>
        <taxon>Chordata</taxon>
        <taxon>Craniata</taxon>
        <taxon>Vertebrata</taxon>
        <taxon>Euteleostomi</taxon>
        <taxon>Actinopterygii</taxon>
        <taxon>Chondrostei</taxon>
        <taxon>Acipenseriformes</taxon>
        <taxon>Acipenseridae</taxon>
        <taxon>Huso</taxon>
    </lineage>
</organism>
<evidence type="ECO:0000256" key="5">
    <source>
        <dbReference type="PROSITE-ProRule" id="PRU00042"/>
    </source>
</evidence>
<reference evidence="8 9" key="1">
    <citation type="submission" date="2021-05" db="EMBL/GenBank/DDBJ databases">
        <authorList>
            <person name="Zahm M."/>
            <person name="Klopp C."/>
            <person name="Cabau C."/>
            <person name="Kuhl H."/>
            <person name="Suciu R."/>
            <person name="Ciorpac M."/>
            <person name="Holostenco D."/>
            <person name="Gessner J."/>
            <person name="Wuertz S."/>
            <person name="Hohne C."/>
            <person name="Stock M."/>
            <person name="Gislard M."/>
            <person name="Lluch J."/>
            <person name="Milhes M."/>
            <person name="Lampietro C."/>
            <person name="Lopez Roques C."/>
            <person name="Donnadieu C."/>
            <person name="Du K."/>
            <person name="Schartl M."/>
            <person name="Guiguen Y."/>
        </authorList>
    </citation>
    <scope>NUCLEOTIDE SEQUENCE [LARGE SCALE GENOMIC DNA]</scope>
    <source>
        <strain evidence="8">Hh-F2</strain>
        <tissue evidence="8">Blood</tissue>
    </source>
</reference>
<feature type="domain" description="C2H2-type" evidence="7">
    <location>
        <begin position="501"/>
        <end position="528"/>
    </location>
</feature>
<name>A0ABR1A0L6_HUSHU</name>
<keyword evidence="2" id="KW-0677">Repeat</keyword>
<keyword evidence="1" id="KW-0479">Metal-binding</keyword>
<dbReference type="PANTHER" id="PTHR24379:SF123">
    <property type="entry name" value="ZINC FINGER AND BTB DOMAIN CONTAINING 17"/>
    <property type="match status" value="1"/>
</dbReference>
<feature type="region of interest" description="Disordered" evidence="6">
    <location>
        <begin position="227"/>
        <end position="266"/>
    </location>
</feature>
<dbReference type="InterPro" id="IPR036236">
    <property type="entry name" value="Znf_C2H2_sf"/>
</dbReference>
<comment type="caution">
    <text evidence="8">The sequence shown here is derived from an EMBL/GenBank/DDBJ whole genome shotgun (WGS) entry which is preliminary data.</text>
</comment>
<evidence type="ECO:0000313" key="9">
    <source>
        <dbReference type="Proteomes" id="UP001369086"/>
    </source>
</evidence>
<feature type="compositionally biased region" description="Polar residues" evidence="6">
    <location>
        <begin position="227"/>
        <end position="238"/>
    </location>
</feature>
<sequence>MSPSPPYAVTMNQLKYMYQDIQPVELHVPEENTTSRLYSSTVEGIEGQVSSLVEMFLVEIYRCRVCQFTSSLKNKISAHVSNFHQLGGTCHPLSGSEKDRCQEEDAPYGVEDEMSTENKENEENLERISFLLPMYRMLQNISPQSCDMGLSTNSDSLHVAHTCEVSTLFEEESSQFRLEDPTSIASGSLSCPTGSTGEDQGDKMAQSAHLMSLGLCRISSIKTQSLISEPSRTVQQADEGSEGCPKKKRLTAIHPGPHKGSDDRGGGVRGRTFSCRLCNLYLPSKPLLEVHMKCHDGEQGFKCMHCGSFTAEWTWMETHLQDHSKKRRPHQCSFCEKAFKTQNARNVHENRHRRKPGLIQCATCLTICSSEHERDQHQACHYQDSFKCIHCTYSDKSWNKVYKHLCTQHDHGGETHACTECDKRFYRKLDLKEHLTKHSSSRQFECQLCGEGFQHRRQMDHHHKQAHDKKKKRRHPKSCAISAVRTDKYISANRGKTEKGFSCNLCNRKFSSKLALQRHMGIHSGVKQFECQDCEYKTRLKASLIQHRRIHTGEKPFKCIQCPYASIDASSLRRHSRTHTNEKPYQCEQCSYSCIQKKSLDLHVRRHHTHEVFACHFCPYSSPDKQLLHRHLKKHHPDMRGSFGSSEATPGLSADNFTEIS</sequence>
<proteinExistence type="predicted"/>
<dbReference type="Pfam" id="PF00096">
    <property type="entry name" value="zf-C2H2"/>
    <property type="match status" value="2"/>
</dbReference>
<dbReference type="PANTHER" id="PTHR24379">
    <property type="entry name" value="KRAB AND ZINC FINGER DOMAIN-CONTAINING"/>
    <property type="match status" value="1"/>
</dbReference>
<evidence type="ECO:0000256" key="2">
    <source>
        <dbReference type="ARBA" id="ARBA00022737"/>
    </source>
</evidence>
<feature type="domain" description="C2H2-type" evidence="7">
    <location>
        <begin position="444"/>
        <end position="472"/>
    </location>
</feature>
<evidence type="ECO:0000256" key="4">
    <source>
        <dbReference type="ARBA" id="ARBA00022833"/>
    </source>
</evidence>
<evidence type="ECO:0000313" key="8">
    <source>
        <dbReference type="EMBL" id="KAK6490623.1"/>
    </source>
</evidence>
<feature type="region of interest" description="Disordered" evidence="6">
    <location>
        <begin position="636"/>
        <end position="661"/>
    </location>
</feature>
<feature type="domain" description="C2H2-type" evidence="7">
    <location>
        <begin position="330"/>
        <end position="357"/>
    </location>
</feature>
<dbReference type="Gene3D" id="3.30.160.60">
    <property type="entry name" value="Classic Zinc Finger"/>
    <property type="match status" value="6"/>
</dbReference>
<feature type="domain" description="C2H2-type" evidence="7">
    <location>
        <begin position="273"/>
        <end position="300"/>
    </location>
</feature>
<protein>
    <submittedName>
        <fullName evidence="8">Zinc finger protein 883 isoform X1</fullName>
    </submittedName>
</protein>
<feature type="domain" description="C2H2-type" evidence="7">
    <location>
        <begin position="529"/>
        <end position="556"/>
    </location>
</feature>
<dbReference type="SUPFAM" id="SSF57667">
    <property type="entry name" value="beta-beta-alpha zinc fingers"/>
    <property type="match status" value="5"/>
</dbReference>
<accession>A0ABR1A0L6</accession>
<dbReference type="EMBL" id="JAHFZB010000004">
    <property type="protein sequence ID" value="KAK6490623.1"/>
    <property type="molecule type" value="Genomic_DNA"/>
</dbReference>